<feature type="transmembrane region" description="Helical" evidence="6">
    <location>
        <begin position="7"/>
        <end position="32"/>
    </location>
</feature>
<evidence type="ECO:0000256" key="4">
    <source>
        <dbReference type="ARBA" id="ARBA00022989"/>
    </source>
</evidence>
<keyword evidence="3 6" id="KW-0812">Transmembrane</keyword>
<dbReference type="Gene3D" id="1.10.3720.10">
    <property type="entry name" value="MetI-like"/>
    <property type="match status" value="1"/>
</dbReference>
<evidence type="ECO:0000259" key="7">
    <source>
        <dbReference type="PROSITE" id="PS50928"/>
    </source>
</evidence>
<keyword evidence="9" id="KW-1185">Reference proteome</keyword>
<evidence type="ECO:0000256" key="5">
    <source>
        <dbReference type="ARBA" id="ARBA00023136"/>
    </source>
</evidence>
<dbReference type="PANTHER" id="PTHR43496:SF1">
    <property type="entry name" value="POLYGALACTURONAN_RHAMNOGALACTURONAN TRANSPORT SYSTEM PERMEASE PROTEIN YTEP"/>
    <property type="match status" value="1"/>
</dbReference>
<feature type="transmembrane region" description="Helical" evidence="6">
    <location>
        <begin position="69"/>
        <end position="93"/>
    </location>
</feature>
<organism evidence="8 9">
    <name type="scientific">Paenibacillus cremeus</name>
    <dbReference type="NCBI Taxonomy" id="2163881"/>
    <lineage>
        <taxon>Bacteria</taxon>
        <taxon>Bacillati</taxon>
        <taxon>Bacillota</taxon>
        <taxon>Bacilli</taxon>
        <taxon>Bacillales</taxon>
        <taxon>Paenibacillaceae</taxon>
        <taxon>Paenibacillus</taxon>
    </lineage>
</organism>
<dbReference type="AlphaFoldDB" id="A0A559KH43"/>
<dbReference type="PROSITE" id="PS50928">
    <property type="entry name" value="ABC_TM1"/>
    <property type="match status" value="1"/>
</dbReference>
<dbReference type="InterPro" id="IPR035906">
    <property type="entry name" value="MetI-like_sf"/>
</dbReference>
<protein>
    <submittedName>
        <fullName evidence="8">Sugar ABC transporter permease</fullName>
    </submittedName>
</protein>
<keyword evidence="5 6" id="KW-0472">Membrane</keyword>
<dbReference type="InterPro" id="IPR000515">
    <property type="entry name" value="MetI-like"/>
</dbReference>
<dbReference type="SUPFAM" id="SSF161098">
    <property type="entry name" value="MetI-like"/>
    <property type="match status" value="1"/>
</dbReference>
<evidence type="ECO:0000256" key="2">
    <source>
        <dbReference type="ARBA" id="ARBA00022448"/>
    </source>
</evidence>
<dbReference type="GO" id="GO:0055085">
    <property type="term" value="P:transmembrane transport"/>
    <property type="evidence" value="ECO:0007669"/>
    <property type="project" value="InterPro"/>
</dbReference>
<feature type="transmembrane region" description="Helical" evidence="6">
    <location>
        <begin position="166"/>
        <end position="185"/>
    </location>
</feature>
<evidence type="ECO:0000313" key="9">
    <source>
        <dbReference type="Proteomes" id="UP000317036"/>
    </source>
</evidence>
<keyword evidence="4 6" id="KW-1133">Transmembrane helix</keyword>
<proteinExistence type="inferred from homology"/>
<sequence length="293" mass="33380">MRGIPLYAMILPGLLFFLVFKYVPMAGIVVAFQDYDPFLGFADSPWVGVDHFVRLFTDPDFWMLLRNTLVLSALNLFLFFPAPILLAVLLNEVRRAWFRKVVQTLVYMPHFLSWVVVVGLTVLLFATQDGGINNLLATWGYNRIELMTDPSYFRMLYTAQNIWKEAGWNAIIFLAALASIDPTLYEAAVADGAGRWRQMWHITLPALRSTIVVLFILRLGHVMDIGFEHIFLMQNSLNREVGDVFDTYVYRTGVLQGEFSYTTAVGLFKSVIGLVLIVLFNRVSKKIGEEGVY</sequence>
<feature type="transmembrane region" description="Helical" evidence="6">
    <location>
        <begin position="259"/>
        <end position="280"/>
    </location>
</feature>
<evidence type="ECO:0000256" key="6">
    <source>
        <dbReference type="RuleBase" id="RU363032"/>
    </source>
</evidence>
<dbReference type="GO" id="GO:0005886">
    <property type="term" value="C:plasma membrane"/>
    <property type="evidence" value="ECO:0007669"/>
    <property type="project" value="UniProtKB-SubCell"/>
</dbReference>
<accession>A0A559KH43</accession>
<comment type="caution">
    <text evidence="8">The sequence shown here is derived from an EMBL/GenBank/DDBJ whole genome shotgun (WGS) entry which is preliminary data.</text>
</comment>
<dbReference type="OrthoDB" id="9785836at2"/>
<dbReference type="PANTHER" id="PTHR43496">
    <property type="entry name" value="PROTEIN LPLB"/>
    <property type="match status" value="1"/>
</dbReference>
<reference evidence="8 9" key="1">
    <citation type="submission" date="2019-07" db="EMBL/GenBank/DDBJ databases">
        <authorList>
            <person name="Kim J."/>
        </authorList>
    </citation>
    <scope>NUCLEOTIDE SEQUENCE [LARGE SCALE GENOMIC DNA]</scope>
    <source>
        <strain evidence="8 9">JC52</strain>
    </source>
</reference>
<evidence type="ECO:0000256" key="3">
    <source>
        <dbReference type="ARBA" id="ARBA00022692"/>
    </source>
</evidence>
<name>A0A559KH43_9BACL</name>
<dbReference type="CDD" id="cd06261">
    <property type="entry name" value="TM_PBP2"/>
    <property type="match status" value="1"/>
</dbReference>
<evidence type="ECO:0000313" key="8">
    <source>
        <dbReference type="EMBL" id="TVY11444.1"/>
    </source>
</evidence>
<gene>
    <name evidence="8" type="ORF">FPZ49_03520</name>
</gene>
<keyword evidence="2 6" id="KW-0813">Transport</keyword>
<dbReference type="Pfam" id="PF00528">
    <property type="entry name" value="BPD_transp_1"/>
    <property type="match status" value="1"/>
</dbReference>
<dbReference type="EMBL" id="VNJI01000003">
    <property type="protein sequence ID" value="TVY11444.1"/>
    <property type="molecule type" value="Genomic_DNA"/>
</dbReference>
<comment type="similarity">
    <text evidence="6">Belongs to the binding-protein-dependent transport system permease family.</text>
</comment>
<feature type="transmembrane region" description="Helical" evidence="6">
    <location>
        <begin position="206"/>
        <end position="227"/>
    </location>
</feature>
<dbReference type="Proteomes" id="UP000317036">
    <property type="component" value="Unassembled WGS sequence"/>
</dbReference>
<feature type="domain" description="ABC transmembrane type-1" evidence="7">
    <location>
        <begin position="65"/>
        <end position="280"/>
    </location>
</feature>
<feature type="transmembrane region" description="Helical" evidence="6">
    <location>
        <begin position="105"/>
        <end position="126"/>
    </location>
</feature>
<comment type="subcellular location">
    <subcellularLocation>
        <location evidence="6">Cell membrane</location>
        <topology evidence="6">Multi-pass membrane protein</topology>
    </subcellularLocation>
    <subcellularLocation>
        <location evidence="1">Membrane</location>
        <topology evidence="1">Multi-pass membrane protein</topology>
    </subcellularLocation>
</comment>
<evidence type="ECO:0000256" key="1">
    <source>
        <dbReference type="ARBA" id="ARBA00004141"/>
    </source>
</evidence>